<feature type="non-terminal residue" evidence="2">
    <location>
        <position position="292"/>
    </location>
</feature>
<keyword evidence="3" id="KW-1185">Reference proteome</keyword>
<protein>
    <recommendedName>
        <fullName evidence="1">F-box domain-containing protein</fullName>
    </recommendedName>
</protein>
<proteinExistence type="predicted"/>
<comment type="caution">
    <text evidence="2">The sequence shown here is derived from an EMBL/GenBank/DDBJ whole genome shotgun (WGS) entry which is preliminary data.</text>
</comment>
<sequence length="292" mass="33928">MKHFCRLPIEVQHKILQHMPMKDFLKTAITSKAIMEVASTCRDKFWNETLYVDGYGVPSNALGDIPNPKIFKLLFHDSVVDRGVIFQPIPTGIDVRFLTMEVWADLSPLPILKRHQPPGKYVRVRLNGPEVNGSNLPEWLCENAEFLEVDLSKPTMDYITLKGPRMNLLYTDFTGMGSVNYPQAVVESWLRMEREIELVNVLCESYAFRMSSMWHFIPEYWVQYPSMFKKRTALYRVPRADGRILIVEFSDCKECYVTDGVQHTIIQRFMDLETALRVLAPRYHRFLVAGVE</sequence>
<evidence type="ECO:0000259" key="1">
    <source>
        <dbReference type="PROSITE" id="PS50181"/>
    </source>
</evidence>
<reference evidence="2" key="1">
    <citation type="submission" date="2023-06" db="EMBL/GenBank/DDBJ databases">
        <authorList>
            <person name="Delattre M."/>
        </authorList>
    </citation>
    <scope>NUCLEOTIDE SEQUENCE</scope>
    <source>
        <strain evidence="2">AF72</strain>
    </source>
</reference>
<name>A0AA36G4J6_9BILA</name>
<dbReference type="Pfam" id="PF00646">
    <property type="entry name" value="F-box"/>
    <property type="match status" value="1"/>
</dbReference>
<dbReference type="AlphaFoldDB" id="A0AA36G4J6"/>
<accession>A0AA36G4J6</accession>
<gene>
    <name evidence="2" type="ORF">MSPICULIGERA_LOCUS16217</name>
</gene>
<evidence type="ECO:0000313" key="3">
    <source>
        <dbReference type="Proteomes" id="UP001177023"/>
    </source>
</evidence>
<feature type="domain" description="F-box" evidence="1">
    <location>
        <begin position="1"/>
        <end position="49"/>
    </location>
</feature>
<dbReference type="InterPro" id="IPR001810">
    <property type="entry name" value="F-box_dom"/>
</dbReference>
<organism evidence="2 3">
    <name type="scientific">Mesorhabditis spiculigera</name>
    <dbReference type="NCBI Taxonomy" id="96644"/>
    <lineage>
        <taxon>Eukaryota</taxon>
        <taxon>Metazoa</taxon>
        <taxon>Ecdysozoa</taxon>
        <taxon>Nematoda</taxon>
        <taxon>Chromadorea</taxon>
        <taxon>Rhabditida</taxon>
        <taxon>Rhabditina</taxon>
        <taxon>Rhabditomorpha</taxon>
        <taxon>Rhabditoidea</taxon>
        <taxon>Rhabditidae</taxon>
        <taxon>Mesorhabditinae</taxon>
        <taxon>Mesorhabditis</taxon>
    </lineage>
</organism>
<dbReference type="EMBL" id="CATQJA010002652">
    <property type="protein sequence ID" value="CAJ0577953.1"/>
    <property type="molecule type" value="Genomic_DNA"/>
</dbReference>
<dbReference type="SUPFAM" id="SSF81383">
    <property type="entry name" value="F-box domain"/>
    <property type="match status" value="1"/>
</dbReference>
<dbReference type="InterPro" id="IPR036047">
    <property type="entry name" value="F-box-like_dom_sf"/>
</dbReference>
<dbReference type="Proteomes" id="UP001177023">
    <property type="component" value="Unassembled WGS sequence"/>
</dbReference>
<evidence type="ECO:0000313" key="2">
    <source>
        <dbReference type="EMBL" id="CAJ0577953.1"/>
    </source>
</evidence>
<dbReference type="PROSITE" id="PS50181">
    <property type="entry name" value="FBOX"/>
    <property type="match status" value="1"/>
</dbReference>